<dbReference type="RefSeq" id="WP_073231690.1">
    <property type="nucleotide sequence ID" value="NZ_FQUQ01000002.1"/>
</dbReference>
<reference evidence="3" key="1">
    <citation type="submission" date="2016-11" db="EMBL/GenBank/DDBJ databases">
        <authorList>
            <person name="Varghese N."/>
            <person name="Submissions S."/>
        </authorList>
    </citation>
    <scope>NUCLEOTIDE SEQUENCE [LARGE SCALE GENOMIC DNA]</scope>
    <source>
        <strain evidence="3">DSM 16990</strain>
    </source>
</reference>
<dbReference type="GO" id="GO:0016747">
    <property type="term" value="F:acyltransferase activity, transferring groups other than amino-acyl groups"/>
    <property type="evidence" value="ECO:0007669"/>
    <property type="project" value="InterPro"/>
</dbReference>
<gene>
    <name evidence="2" type="ORF">SAMN04488522_1021435</name>
</gene>
<organism evidence="2 3">
    <name type="scientific">Pedobacter caeni</name>
    <dbReference type="NCBI Taxonomy" id="288992"/>
    <lineage>
        <taxon>Bacteria</taxon>
        <taxon>Pseudomonadati</taxon>
        <taxon>Bacteroidota</taxon>
        <taxon>Sphingobacteriia</taxon>
        <taxon>Sphingobacteriales</taxon>
        <taxon>Sphingobacteriaceae</taxon>
        <taxon>Pedobacter</taxon>
    </lineage>
</organism>
<dbReference type="EMBL" id="FQUQ01000002">
    <property type="protein sequence ID" value="SHF48109.1"/>
    <property type="molecule type" value="Genomic_DNA"/>
</dbReference>
<evidence type="ECO:0000313" key="3">
    <source>
        <dbReference type="Proteomes" id="UP000184287"/>
    </source>
</evidence>
<dbReference type="AlphaFoldDB" id="A0A1M5C049"/>
<dbReference type="InterPro" id="IPR016181">
    <property type="entry name" value="Acyl_CoA_acyltransferase"/>
</dbReference>
<dbReference type="PROSITE" id="PS51186">
    <property type="entry name" value="GNAT"/>
    <property type="match status" value="1"/>
</dbReference>
<accession>A0A1M5C049</accession>
<dbReference type="Proteomes" id="UP000184287">
    <property type="component" value="Unassembled WGS sequence"/>
</dbReference>
<keyword evidence="3" id="KW-1185">Reference proteome</keyword>
<dbReference type="STRING" id="288992.SAMN04488522_1021435"/>
<proteinExistence type="predicted"/>
<evidence type="ECO:0000259" key="1">
    <source>
        <dbReference type="PROSITE" id="PS51186"/>
    </source>
</evidence>
<dbReference type="SUPFAM" id="SSF55729">
    <property type="entry name" value="Acyl-CoA N-acyltransferases (Nat)"/>
    <property type="match status" value="1"/>
</dbReference>
<dbReference type="OrthoDB" id="9804948at2"/>
<dbReference type="Pfam" id="PF00583">
    <property type="entry name" value="Acetyltransf_1"/>
    <property type="match status" value="1"/>
</dbReference>
<protein>
    <recommendedName>
        <fullName evidence="1">N-acetyltransferase domain-containing protein</fullName>
    </recommendedName>
</protein>
<name>A0A1M5C049_9SPHI</name>
<evidence type="ECO:0000313" key="2">
    <source>
        <dbReference type="EMBL" id="SHF48109.1"/>
    </source>
</evidence>
<dbReference type="Gene3D" id="3.40.630.30">
    <property type="match status" value="1"/>
</dbReference>
<feature type="domain" description="N-acetyltransferase" evidence="1">
    <location>
        <begin position="17"/>
        <end position="161"/>
    </location>
</feature>
<sequence>MKTENIKIKDKNYTLFIQYQHDEKLRMEFNRMTQHFWEFDFENYYQSGFWGDNCILYSLFVNDKIVSHITVSLFEKAEKTLMQLGTVMTDENHQKQGLNRFLMERISVDFKDKIEGTFLFANETVLDYYPKFGLIPVPEFEHFQIKRNTDFIQKYKKRKLNLENGKDFKLFELLVEKNNTNSKFQTKNKGLSFFYCYAYPQMGFKDAIYFIDELNCVVVAQLERQVLHIVEIFSESEMKLDEVIGSFSDFPFEEIVLDFTPKQTTGFQSRDYKEDDLQLFVSNELQLAFIEGQLRINSLAHT</sequence>
<dbReference type="InterPro" id="IPR000182">
    <property type="entry name" value="GNAT_dom"/>
</dbReference>